<feature type="compositionally biased region" description="Low complexity" evidence="2">
    <location>
        <begin position="27"/>
        <end position="39"/>
    </location>
</feature>
<proteinExistence type="predicted"/>
<evidence type="ECO:0000313" key="5">
    <source>
        <dbReference type="Proteomes" id="UP000664132"/>
    </source>
</evidence>
<sequence>MALFSVEDKASRVELFEDRYELEPHSPSESQSSWSTEQSGITSGRRRLHPHKSSQCRLLAWVAVDRNAHPWVNKAQRCTCPMSGCGLQFPSPEFMHMHLKTSSCLSKSTYHCLEIGKEVRVGKCDSSGCQELKGRLVSAMSSSIESVKRRLSGRQSNTPPSTQTCSDENTNAAEFSVGESMPLSEMSSSNQAHLLELETPVGNMSQVRYEMDDRPVPIELCSTPDFRHETNSFPQETFPPVHSSDGQDPLWSRQDKTYTYTTPEAQSAIESHHYTAPKCRNTPSQSTIHTKNGPTARPWSLETDYRQTRPVELCADRNLSRSCQSGPMLSKWSLLSAYNSEGFQQSYPGSQVHNCFRMGSSTCRDQDVYSHTQHSVPYPYHSDFSEKMVVEDSTNSSNLDYMSLARHSPRSTSNSSTGSDLSLDASLFSRCSGTSTRQSSSGSDKSAPAFYDQSPFFEEDSTMFEEPESMEEPVASTYCGQEYHHVCQDLRRVDTAGVSIDNYVTPGCYLSDFNLNSINMPNQLHSTHESTMSSSMLRTSESSAPRRDRISEVPSSSSTPPFSILSLPQQASFVPSPQPLMPGKAYCRHCQIICDSSNRSRHERTCKQNHGITHRRRIACQYPGCKSTFNRRDNLLQHQRAKEHIAVENVELKFSLTPKPGSPMWNMAMQTLGQQHGRSEVEQQGEDFWMDIDGNGT</sequence>
<comment type="caution">
    <text evidence="4">The sequence shown here is derived from an EMBL/GenBank/DDBJ whole genome shotgun (WGS) entry which is preliminary data.</text>
</comment>
<feature type="region of interest" description="Disordered" evidence="2">
    <location>
        <begin position="23"/>
        <end position="48"/>
    </location>
</feature>
<feature type="domain" description="C2H2-type" evidence="3">
    <location>
        <begin position="618"/>
        <end position="649"/>
    </location>
</feature>
<dbReference type="GO" id="GO:0008270">
    <property type="term" value="F:zinc ion binding"/>
    <property type="evidence" value="ECO:0007669"/>
    <property type="project" value="UniProtKB-KW"/>
</dbReference>
<feature type="compositionally biased region" description="Low complexity" evidence="2">
    <location>
        <begin position="529"/>
        <end position="543"/>
    </location>
</feature>
<accession>A0A8H7VZK9</accession>
<name>A0A8H7VZK9_9HELO</name>
<feature type="region of interest" description="Disordered" evidence="2">
    <location>
        <begin position="276"/>
        <end position="299"/>
    </location>
</feature>
<dbReference type="PROSITE" id="PS50157">
    <property type="entry name" value="ZINC_FINGER_C2H2_2"/>
    <property type="match status" value="1"/>
</dbReference>
<feature type="region of interest" description="Disordered" evidence="2">
    <location>
        <begin position="525"/>
        <end position="564"/>
    </location>
</feature>
<dbReference type="Proteomes" id="UP000664132">
    <property type="component" value="Unassembled WGS sequence"/>
</dbReference>
<feature type="compositionally biased region" description="Low complexity" evidence="2">
    <location>
        <begin position="552"/>
        <end position="564"/>
    </location>
</feature>
<evidence type="ECO:0000256" key="2">
    <source>
        <dbReference type="SAM" id="MobiDB-lite"/>
    </source>
</evidence>
<feature type="region of interest" description="Disordered" evidence="2">
    <location>
        <begin position="145"/>
        <end position="170"/>
    </location>
</feature>
<dbReference type="PROSITE" id="PS00028">
    <property type="entry name" value="ZINC_FINGER_C2H2_1"/>
    <property type="match status" value="1"/>
</dbReference>
<evidence type="ECO:0000256" key="1">
    <source>
        <dbReference type="PROSITE-ProRule" id="PRU00042"/>
    </source>
</evidence>
<dbReference type="AlphaFoldDB" id="A0A8H7VZK9"/>
<dbReference type="OrthoDB" id="3564502at2759"/>
<evidence type="ECO:0000313" key="4">
    <source>
        <dbReference type="EMBL" id="KAG4411550.1"/>
    </source>
</evidence>
<keyword evidence="1" id="KW-0863">Zinc-finger</keyword>
<keyword evidence="5" id="KW-1185">Reference proteome</keyword>
<reference evidence="4" key="1">
    <citation type="submission" date="2021-02" db="EMBL/GenBank/DDBJ databases">
        <title>Genome sequence Cadophora malorum strain M34.</title>
        <authorList>
            <person name="Stefanovic E."/>
            <person name="Vu D."/>
            <person name="Scully C."/>
            <person name="Dijksterhuis J."/>
            <person name="Roader J."/>
            <person name="Houbraken J."/>
        </authorList>
    </citation>
    <scope>NUCLEOTIDE SEQUENCE</scope>
    <source>
        <strain evidence="4">M34</strain>
    </source>
</reference>
<dbReference type="InterPro" id="IPR013087">
    <property type="entry name" value="Znf_C2H2_type"/>
</dbReference>
<evidence type="ECO:0000259" key="3">
    <source>
        <dbReference type="PROSITE" id="PS50157"/>
    </source>
</evidence>
<dbReference type="SMART" id="SM00355">
    <property type="entry name" value="ZnF_C2H2"/>
    <property type="match status" value="2"/>
</dbReference>
<protein>
    <recommendedName>
        <fullName evidence="3">C2H2-type domain-containing protein</fullName>
    </recommendedName>
</protein>
<keyword evidence="1" id="KW-0862">Zinc</keyword>
<feature type="compositionally biased region" description="Polar residues" evidence="2">
    <location>
        <begin position="153"/>
        <end position="170"/>
    </location>
</feature>
<gene>
    <name evidence="4" type="ORF">IFR04_015309</name>
</gene>
<dbReference type="Gene3D" id="3.30.160.60">
    <property type="entry name" value="Classic Zinc Finger"/>
    <property type="match status" value="1"/>
</dbReference>
<feature type="compositionally biased region" description="Polar residues" evidence="2">
    <location>
        <begin position="281"/>
        <end position="293"/>
    </location>
</feature>
<keyword evidence="1" id="KW-0479">Metal-binding</keyword>
<organism evidence="4 5">
    <name type="scientific">Cadophora malorum</name>
    <dbReference type="NCBI Taxonomy" id="108018"/>
    <lineage>
        <taxon>Eukaryota</taxon>
        <taxon>Fungi</taxon>
        <taxon>Dikarya</taxon>
        <taxon>Ascomycota</taxon>
        <taxon>Pezizomycotina</taxon>
        <taxon>Leotiomycetes</taxon>
        <taxon>Helotiales</taxon>
        <taxon>Ploettnerulaceae</taxon>
        <taxon>Cadophora</taxon>
    </lineage>
</organism>
<dbReference type="EMBL" id="JAFJYH010000462">
    <property type="protein sequence ID" value="KAG4411550.1"/>
    <property type="molecule type" value="Genomic_DNA"/>
</dbReference>